<dbReference type="InterPro" id="IPR008000">
    <property type="entry name" value="Rham/fucose_mutarotase"/>
</dbReference>
<name>A0A1H9YY54_9BACI</name>
<evidence type="ECO:0000256" key="1">
    <source>
        <dbReference type="ARBA" id="ARBA00022490"/>
    </source>
</evidence>
<dbReference type="GO" id="GO:0019301">
    <property type="term" value="P:rhamnose catabolic process"/>
    <property type="evidence" value="ECO:0007669"/>
    <property type="project" value="UniProtKB-UniRule"/>
</dbReference>
<dbReference type="AlphaFoldDB" id="A0A1H9YY54"/>
<dbReference type="Proteomes" id="UP000199095">
    <property type="component" value="Unassembled WGS sequence"/>
</dbReference>
<dbReference type="Gene3D" id="3.30.70.100">
    <property type="match status" value="1"/>
</dbReference>
<dbReference type="OrthoDB" id="9799608at2"/>
<dbReference type="SUPFAM" id="SSF54909">
    <property type="entry name" value="Dimeric alpha+beta barrel"/>
    <property type="match status" value="1"/>
</dbReference>
<keyword evidence="1" id="KW-0963">Cytoplasm</keyword>
<dbReference type="HAMAP" id="MF_01663">
    <property type="entry name" value="L_rham_rotase"/>
    <property type="match status" value="1"/>
</dbReference>
<dbReference type="InterPro" id="IPR011008">
    <property type="entry name" value="Dimeric_a/b-barrel"/>
</dbReference>
<evidence type="ECO:0000256" key="3">
    <source>
        <dbReference type="ARBA" id="ARBA00023277"/>
    </source>
</evidence>
<dbReference type="EC" id="5.1.3.32" evidence="5"/>
<dbReference type="GO" id="GO:0062192">
    <property type="term" value="F:L-rhamnose mutarotase activity"/>
    <property type="evidence" value="ECO:0007669"/>
    <property type="project" value="UniProtKB-UniRule"/>
</dbReference>
<dbReference type="Pfam" id="PF05336">
    <property type="entry name" value="rhaM"/>
    <property type="match status" value="1"/>
</dbReference>
<dbReference type="EMBL" id="FOHJ01000001">
    <property type="protein sequence ID" value="SES74131.1"/>
    <property type="molecule type" value="Genomic_DNA"/>
</dbReference>
<keyword evidence="2" id="KW-0413">Isomerase</keyword>
<evidence type="ECO:0000256" key="2">
    <source>
        <dbReference type="ARBA" id="ARBA00023235"/>
    </source>
</evidence>
<keyword evidence="3" id="KW-0119">Carbohydrate metabolism</keyword>
<dbReference type="STRING" id="237682.SAMN05421676_101335"/>
<dbReference type="InterPro" id="IPR013448">
    <property type="entry name" value="L-rhamnose_mutarotase"/>
</dbReference>
<reference evidence="7" key="1">
    <citation type="submission" date="2016-10" db="EMBL/GenBank/DDBJ databases">
        <authorList>
            <person name="Varghese N."/>
            <person name="Submissions S."/>
        </authorList>
    </citation>
    <scope>NUCLEOTIDE SEQUENCE [LARGE SCALE GENOMIC DNA]</scope>
    <source>
        <strain evidence="7">CGMCC 1.3566</strain>
    </source>
</reference>
<accession>A0A1H9YY54</accession>
<dbReference type="NCBIfam" id="TIGR02625">
    <property type="entry name" value="YiiL_rotase"/>
    <property type="match status" value="1"/>
</dbReference>
<keyword evidence="7" id="KW-1185">Reference proteome</keyword>
<dbReference type="PANTHER" id="PTHR34389:SF2">
    <property type="entry name" value="L-RHAMNOSE MUTAROTASE"/>
    <property type="match status" value="1"/>
</dbReference>
<evidence type="ECO:0000256" key="5">
    <source>
        <dbReference type="NCBIfam" id="TIGR02625"/>
    </source>
</evidence>
<dbReference type="GO" id="GO:0005737">
    <property type="term" value="C:cytoplasm"/>
    <property type="evidence" value="ECO:0007669"/>
    <property type="project" value="InterPro"/>
</dbReference>
<gene>
    <name evidence="6" type="ORF">SAMN05421676_101335</name>
</gene>
<organism evidence="6 7">
    <name type="scientific">Salinibacillus kushneri</name>
    <dbReference type="NCBI Taxonomy" id="237682"/>
    <lineage>
        <taxon>Bacteria</taxon>
        <taxon>Bacillati</taxon>
        <taxon>Bacillota</taxon>
        <taxon>Bacilli</taxon>
        <taxon>Bacillales</taxon>
        <taxon>Bacillaceae</taxon>
        <taxon>Salinibacillus</taxon>
    </lineage>
</organism>
<protein>
    <recommendedName>
        <fullName evidence="5">L-rhamnose mutarotase</fullName>
        <ecNumber evidence="5">5.1.3.32</ecNumber>
    </recommendedName>
</protein>
<keyword evidence="4" id="KW-0684">Rhamnose metabolism</keyword>
<evidence type="ECO:0000313" key="6">
    <source>
        <dbReference type="EMBL" id="SES74131.1"/>
    </source>
</evidence>
<proteinExistence type="inferred from homology"/>
<sequence length="104" mass="12939">MIRKTFVMKVYPDKHEEYEKRHKALWPEMVQELRKHGAKNYSIFLDEDSHLLFGYVEIEDEEKWKQMDKTRINQKWWNYMKDIMETNIDRSPVSKELKEVFHMD</sequence>
<evidence type="ECO:0000313" key="7">
    <source>
        <dbReference type="Proteomes" id="UP000199095"/>
    </source>
</evidence>
<dbReference type="PANTHER" id="PTHR34389">
    <property type="entry name" value="L-RHAMNOSE MUTAROTASE"/>
    <property type="match status" value="1"/>
</dbReference>
<evidence type="ECO:0000256" key="4">
    <source>
        <dbReference type="ARBA" id="ARBA00023308"/>
    </source>
</evidence>
<dbReference type="RefSeq" id="WP_093131304.1">
    <property type="nucleotide sequence ID" value="NZ_FOHJ01000001.1"/>
</dbReference>